<dbReference type="Pfam" id="PF01535">
    <property type="entry name" value="PPR"/>
    <property type="match status" value="1"/>
</dbReference>
<evidence type="ECO:0000313" key="5">
    <source>
        <dbReference type="EMBL" id="CAE8644733.1"/>
    </source>
</evidence>
<dbReference type="Gene3D" id="1.25.40.10">
    <property type="entry name" value="Tetratricopeptide repeat domain"/>
    <property type="match status" value="2"/>
</dbReference>
<feature type="repeat" description="PPR" evidence="2">
    <location>
        <begin position="259"/>
        <end position="293"/>
    </location>
</feature>
<name>A0A813I4Q4_POLGL</name>
<accession>A0A813I4Q4</accession>
<feature type="repeat" description="PPR" evidence="2">
    <location>
        <begin position="189"/>
        <end position="223"/>
    </location>
</feature>
<dbReference type="Pfam" id="PF00849">
    <property type="entry name" value="PseudoU_synth_2"/>
    <property type="match status" value="1"/>
</dbReference>
<feature type="repeat" description="PPR" evidence="2">
    <location>
        <begin position="154"/>
        <end position="188"/>
    </location>
</feature>
<dbReference type="EMBL" id="CAJNNW010002850">
    <property type="protein sequence ID" value="CAE8644733.1"/>
    <property type="molecule type" value="Genomic_DNA"/>
</dbReference>
<dbReference type="SUPFAM" id="SSF55120">
    <property type="entry name" value="Pseudouridine synthase"/>
    <property type="match status" value="1"/>
</dbReference>
<comment type="caution">
    <text evidence="5">The sequence shown here is derived from an EMBL/GenBank/DDBJ whole genome shotgun (WGS) entry which is preliminary data.</text>
</comment>
<proteinExistence type="predicted"/>
<reference evidence="5" key="1">
    <citation type="submission" date="2021-02" db="EMBL/GenBank/DDBJ databases">
        <authorList>
            <person name="Dougan E. K."/>
            <person name="Rhodes N."/>
            <person name="Thang M."/>
            <person name="Chan C."/>
        </authorList>
    </citation>
    <scope>NUCLEOTIDE SEQUENCE</scope>
</reference>
<evidence type="ECO:0000256" key="3">
    <source>
        <dbReference type="SAM" id="MobiDB-lite"/>
    </source>
</evidence>
<dbReference type="InterPro" id="IPR011990">
    <property type="entry name" value="TPR-like_helical_dom_sf"/>
</dbReference>
<dbReference type="PANTHER" id="PTHR47447:SF17">
    <property type="entry name" value="OS12G0638900 PROTEIN"/>
    <property type="match status" value="1"/>
</dbReference>
<dbReference type="Gene3D" id="3.30.2350.10">
    <property type="entry name" value="Pseudouridine synthase"/>
    <property type="match status" value="1"/>
</dbReference>
<dbReference type="Proteomes" id="UP000626109">
    <property type="component" value="Unassembled WGS sequence"/>
</dbReference>
<dbReference type="CDD" id="cd02869">
    <property type="entry name" value="PseudoU_synth_RluA_like"/>
    <property type="match status" value="1"/>
</dbReference>
<gene>
    <name evidence="5" type="ORF">PGLA2088_LOCUS3302</name>
</gene>
<feature type="domain" description="Pseudouridine synthase RsuA/RluA-like" evidence="4">
    <location>
        <begin position="660"/>
        <end position="776"/>
    </location>
</feature>
<feature type="compositionally biased region" description="Low complexity" evidence="3">
    <location>
        <begin position="497"/>
        <end position="528"/>
    </location>
</feature>
<dbReference type="Pfam" id="PF13812">
    <property type="entry name" value="PPR_3"/>
    <property type="match status" value="2"/>
</dbReference>
<protein>
    <recommendedName>
        <fullName evidence="4">Pseudouridine synthase RsuA/RluA-like domain-containing protein</fullName>
    </recommendedName>
</protein>
<dbReference type="GO" id="GO:0009982">
    <property type="term" value="F:pseudouridine synthase activity"/>
    <property type="evidence" value="ECO:0007669"/>
    <property type="project" value="InterPro"/>
</dbReference>
<feature type="compositionally biased region" description="Low complexity" evidence="3">
    <location>
        <begin position="856"/>
        <end position="922"/>
    </location>
</feature>
<feature type="repeat" description="PPR" evidence="2">
    <location>
        <begin position="224"/>
        <end position="258"/>
    </location>
</feature>
<dbReference type="GO" id="GO:0003723">
    <property type="term" value="F:RNA binding"/>
    <property type="evidence" value="ECO:0007669"/>
    <property type="project" value="InterPro"/>
</dbReference>
<evidence type="ECO:0000256" key="2">
    <source>
        <dbReference type="PROSITE-ProRule" id="PRU00708"/>
    </source>
</evidence>
<dbReference type="NCBIfam" id="TIGR00756">
    <property type="entry name" value="PPR"/>
    <property type="match status" value="1"/>
</dbReference>
<evidence type="ECO:0000259" key="4">
    <source>
        <dbReference type="Pfam" id="PF00849"/>
    </source>
</evidence>
<dbReference type="PANTHER" id="PTHR47447">
    <property type="entry name" value="OS03G0856100 PROTEIN"/>
    <property type="match status" value="1"/>
</dbReference>
<organism evidence="5 6">
    <name type="scientific">Polarella glacialis</name>
    <name type="common">Dinoflagellate</name>
    <dbReference type="NCBI Taxonomy" id="89957"/>
    <lineage>
        <taxon>Eukaryota</taxon>
        <taxon>Sar</taxon>
        <taxon>Alveolata</taxon>
        <taxon>Dinophyceae</taxon>
        <taxon>Suessiales</taxon>
        <taxon>Suessiaceae</taxon>
        <taxon>Polarella</taxon>
    </lineage>
</organism>
<feature type="repeat" description="PPR" evidence="2">
    <location>
        <begin position="81"/>
        <end position="115"/>
    </location>
</feature>
<dbReference type="InterPro" id="IPR002885">
    <property type="entry name" value="PPR_rpt"/>
</dbReference>
<feature type="non-terminal residue" evidence="5">
    <location>
        <position position="1"/>
    </location>
</feature>
<evidence type="ECO:0000256" key="1">
    <source>
        <dbReference type="ARBA" id="ARBA00022737"/>
    </source>
</evidence>
<feature type="region of interest" description="Disordered" evidence="3">
    <location>
        <begin position="855"/>
        <end position="922"/>
    </location>
</feature>
<sequence>MPSIGLPGLALGPRALLGQLVSLRPGRREEDVCDVLGPVLLSWKADPKLPTVLLSGLARERRADLVEDVIHCMQSKRVEVDVFHCNAAVSACHKCKCWWRALGLLEQMPQMRVVPDAISYSSAISACASSGGPTNWELALQLLNKISEIRAVPDAISYSTSMTACEKGGQWQQALGLLNKMPEMRLYPNEFSFSAAMSACEKCGQWQQAVGLLTQMSLSRLAPNQISYGAAISACEKGSQWQLAVELLAAMPKAKVRPDRINYNAAISACSKSGQWRLSLGLLSTMLQTRVVPDAISYSAAVLACEKGRQWQLSLELLDKDPLEQHEDLGSAGLSMLAWKLTRQPVGATAAQQQAARSLARAARAKVEEFDPQELAGLIRNLASIGVADEVLLEAAAGWMRRGSLPAAVLANLAWAVATLGVHKLAFLELLQVQLAAQADGLRCEEMDASVLSEFVSATLGAVWACSFAGCLQGDFLRAAHSVLRRGGQALDYQAVNNNSNNNNNNSNNNSNDNNNNNNKNDNSNNNNDKNDNNNVRVWPLLATAEHVQQRPSSDDKVSVGSDDLQISCSHTTAAATTATRTRTRTITTTTATTATQEQLGPCVVLELGDKLVIQKPPDWQVDDGKDDPELDRLRLSSFVQALLPPRQWPILEDVACGRGFLHRLDVPSSGLILVGKTHEAYFDLQLQLAAGQLVRDYIVLCHGWLSPKCRDIRARVHWPTSGQNAASSVSESSGRPSHTRLKLLARTWLAGQAFSLVAIRIMTGRRHQIRLHTAHVGHPTVCDGKYSSQASFEADCAWCPRNFLHRYRLAFWHGPWTQPGIDNNNKHALETSETATAGTSLTGSCDDSCPAKSLTADTDPNTNNNNSTNHTATATTDTTTTLDTDLNTTNNNSSNNNNNNNHNNNNNSSSSNNSTKSTSTAATALGRRCEVLLPLPSDLSAALRHTEPPDGSSCEVGLLVGLRSWEDYEVLSA</sequence>
<dbReference type="AlphaFoldDB" id="A0A813I4Q4"/>
<keyword evidence="1" id="KW-0677">Repeat</keyword>
<feature type="region of interest" description="Disordered" evidence="3">
    <location>
        <begin position="494"/>
        <end position="535"/>
    </location>
</feature>
<dbReference type="InterPro" id="IPR020103">
    <property type="entry name" value="PsdUridine_synth_cat_dom_sf"/>
</dbReference>
<dbReference type="GO" id="GO:0001522">
    <property type="term" value="P:pseudouridine synthesis"/>
    <property type="evidence" value="ECO:0007669"/>
    <property type="project" value="InterPro"/>
</dbReference>
<dbReference type="PROSITE" id="PS51375">
    <property type="entry name" value="PPR"/>
    <property type="match status" value="5"/>
</dbReference>
<dbReference type="InterPro" id="IPR006145">
    <property type="entry name" value="PsdUridine_synth_RsuA/RluA"/>
</dbReference>
<evidence type="ECO:0000313" key="6">
    <source>
        <dbReference type="Proteomes" id="UP000626109"/>
    </source>
</evidence>